<reference evidence="1" key="1">
    <citation type="submission" date="2020-09" db="EMBL/GenBank/DDBJ databases">
        <title>Pelagicoccus enzymogenes sp. nov. with an EPS production, isolated from marine sediment.</title>
        <authorList>
            <person name="Feng X."/>
        </authorList>
    </citation>
    <scope>NUCLEOTIDE SEQUENCE</scope>
    <source>
        <strain evidence="1">NFK12</strain>
    </source>
</reference>
<sequence length="167" mass="19559">MLDKSEIYRLRNRRFLTPEEVKELKTQIESGDRESSYEKLRLLWEARAWNLVIAQATWHLNFAPASPTAYAYWSNALGHLGCEEGVVCVTMQGIKACDEAVINHEHAKLFLLEGELWSARLAFDQSFRPWEDRGDREDSVLTHERQWRLFLRHHAPSKLLNPSRKRA</sequence>
<comment type="caution">
    <text evidence="1">The sequence shown here is derived from an EMBL/GenBank/DDBJ whole genome shotgun (WGS) entry which is preliminary data.</text>
</comment>
<gene>
    <name evidence="1" type="ORF">IEN85_16295</name>
</gene>
<accession>A0A927FB16</accession>
<evidence type="ECO:0000313" key="2">
    <source>
        <dbReference type="Proteomes" id="UP000622317"/>
    </source>
</evidence>
<dbReference type="RefSeq" id="WP_191618163.1">
    <property type="nucleotide sequence ID" value="NZ_JACYFG010000038.1"/>
</dbReference>
<keyword evidence="2" id="KW-1185">Reference proteome</keyword>
<protein>
    <submittedName>
        <fullName evidence="1">Uncharacterized protein</fullName>
    </submittedName>
</protein>
<organism evidence="1 2">
    <name type="scientific">Pelagicoccus enzymogenes</name>
    <dbReference type="NCBI Taxonomy" id="2773457"/>
    <lineage>
        <taxon>Bacteria</taxon>
        <taxon>Pseudomonadati</taxon>
        <taxon>Verrucomicrobiota</taxon>
        <taxon>Opitutia</taxon>
        <taxon>Puniceicoccales</taxon>
        <taxon>Pelagicoccaceae</taxon>
        <taxon>Pelagicoccus</taxon>
    </lineage>
</organism>
<dbReference type="Proteomes" id="UP000622317">
    <property type="component" value="Unassembled WGS sequence"/>
</dbReference>
<dbReference type="EMBL" id="JACYFG010000038">
    <property type="protein sequence ID" value="MBD5781061.1"/>
    <property type="molecule type" value="Genomic_DNA"/>
</dbReference>
<dbReference type="AlphaFoldDB" id="A0A927FB16"/>
<evidence type="ECO:0000313" key="1">
    <source>
        <dbReference type="EMBL" id="MBD5781061.1"/>
    </source>
</evidence>
<proteinExistence type="predicted"/>
<name>A0A927FB16_9BACT</name>